<sequence length="127" mass="13591">MNNINSKFAFISAIILGFLAVSFGAFGAHGLKGMLSNYQLGIWQTAVEYQMYHAIVLLFTSLLKDSKAARVASKLFLFGSLLFSGSLYLLAITEIGLLGAITPIGGILLLGGWTTLVFTLKGNIDKA</sequence>
<protein>
    <submittedName>
        <fullName evidence="7">DUF423 domain-containing protein</fullName>
    </submittedName>
</protein>
<evidence type="ECO:0000313" key="7">
    <source>
        <dbReference type="EMBL" id="MUH71739.1"/>
    </source>
</evidence>
<dbReference type="GO" id="GO:0005886">
    <property type="term" value="C:plasma membrane"/>
    <property type="evidence" value="ECO:0007669"/>
    <property type="project" value="TreeGrafter"/>
</dbReference>
<reference evidence="7 8" key="1">
    <citation type="submission" date="2019-11" db="EMBL/GenBank/DDBJ databases">
        <title>P. haliotis isolates from Z. marina roots.</title>
        <authorList>
            <person name="Cohen M."/>
            <person name="Jospin G."/>
            <person name="Eisen J.A."/>
            <person name="Coil D.A."/>
        </authorList>
    </citation>
    <scope>NUCLEOTIDE SEQUENCE [LARGE SCALE GENOMIC DNA]</scope>
    <source>
        <strain evidence="7 8">UCD-MCMsp1aY</strain>
    </source>
</reference>
<comment type="subcellular location">
    <subcellularLocation>
        <location evidence="1">Membrane</location>
        <topology evidence="1">Multi-pass membrane protein</topology>
    </subcellularLocation>
</comment>
<dbReference type="InterPro" id="IPR006696">
    <property type="entry name" value="DUF423"/>
</dbReference>
<keyword evidence="5 6" id="KW-0472">Membrane</keyword>
<dbReference type="OrthoDB" id="9802121at2"/>
<feature type="transmembrane region" description="Helical" evidence="6">
    <location>
        <begin position="98"/>
        <end position="120"/>
    </location>
</feature>
<comment type="similarity">
    <text evidence="2">Belongs to the UPF0382 family.</text>
</comment>
<evidence type="ECO:0000256" key="4">
    <source>
        <dbReference type="ARBA" id="ARBA00022989"/>
    </source>
</evidence>
<keyword evidence="4 6" id="KW-1133">Transmembrane helix</keyword>
<evidence type="ECO:0000256" key="5">
    <source>
        <dbReference type="ARBA" id="ARBA00023136"/>
    </source>
</evidence>
<evidence type="ECO:0000256" key="2">
    <source>
        <dbReference type="ARBA" id="ARBA00009694"/>
    </source>
</evidence>
<name>A0A6N8F8L7_9GAMM</name>
<evidence type="ECO:0000313" key="8">
    <source>
        <dbReference type="Proteomes" id="UP000439994"/>
    </source>
</evidence>
<feature type="transmembrane region" description="Helical" evidence="6">
    <location>
        <begin position="40"/>
        <end position="63"/>
    </location>
</feature>
<organism evidence="7 8">
    <name type="scientific">Psychrosphaera haliotis</name>
    <dbReference type="NCBI Taxonomy" id="555083"/>
    <lineage>
        <taxon>Bacteria</taxon>
        <taxon>Pseudomonadati</taxon>
        <taxon>Pseudomonadota</taxon>
        <taxon>Gammaproteobacteria</taxon>
        <taxon>Alteromonadales</taxon>
        <taxon>Pseudoalteromonadaceae</taxon>
        <taxon>Psychrosphaera</taxon>
    </lineage>
</organism>
<evidence type="ECO:0000256" key="1">
    <source>
        <dbReference type="ARBA" id="ARBA00004141"/>
    </source>
</evidence>
<feature type="transmembrane region" description="Helical" evidence="6">
    <location>
        <begin position="75"/>
        <end position="92"/>
    </location>
</feature>
<gene>
    <name evidence="7" type="ORF">GNP35_04130</name>
</gene>
<dbReference type="PANTHER" id="PTHR43461:SF1">
    <property type="entry name" value="TRANSMEMBRANE PROTEIN 256"/>
    <property type="match status" value="1"/>
</dbReference>
<evidence type="ECO:0000256" key="3">
    <source>
        <dbReference type="ARBA" id="ARBA00022692"/>
    </source>
</evidence>
<dbReference type="EMBL" id="WOCD01000002">
    <property type="protein sequence ID" value="MUH71739.1"/>
    <property type="molecule type" value="Genomic_DNA"/>
</dbReference>
<evidence type="ECO:0000256" key="6">
    <source>
        <dbReference type="SAM" id="Phobius"/>
    </source>
</evidence>
<dbReference type="Proteomes" id="UP000439994">
    <property type="component" value="Unassembled WGS sequence"/>
</dbReference>
<dbReference type="PANTHER" id="PTHR43461">
    <property type="entry name" value="TRANSMEMBRANE PROTEIN 256"/>
    <property type="match status" value="1"/>
</dbReference>
<comment type="caution">
    <text evidence="7">The sequence shown here is derived from an EMBL/GenBank/DDBJ whole genome shotgun (WGS) entry which is preliminary data.</text>
</comment>
<proteinExistence type="inferred from homology"/>
<dbReference type="AlphaFoldDB" id="A0A6N8F8L7"/>
<dbReference type="RefSeq" id="WP_155694780.1">
    <property type="nucleotide sequence ID" value="NZ_WOCD01000002.1"/>
</dbReference>
<keyword evidence="8" id="KW-1185">Reference proteome</keyword>
<keyword evidence="3 6" id="KW-0812">Transmembrane</keyword>
<dbReference type="Pfam" id="PF04241">
    <property type="entry name" value="DUF423"/>
    <property type="match status" value="1"/>
</dbReference>
<accession>A0A6N8F8L7</accession>